<keyword evidence="1" id="KW-0723">Serine/threonine-protein kinase</keyword>
<evidence type="ECO:0000256" key="4">
    <source>
        <dbReference type="ARBA" id="ARBA00022741"/>
    </source>
</evidence>
<name>A0AAN9SP89_PSOTE</name>
<dbReference type="InterPro" id="IPR036426">
    <property type="entry name" value="Bulb-type_lectin_dom_sf"/>
</dbReference>
<dbReference type="Proteomes" id="UP001386955">
    <property type="component" value="Unassembled WGS sequence"/>
</dbReference>
<dbReference type="EMBL" id="JAYMYS010000003">
    <property type="protein sequence ID" value="KAK7401637.1"/>
    <property type="molecule type" value="Genomic_DNA"/>
</dbReference>
<dbReference type="PANTHER" id="PTHR27002:SF1087">
    <property type="entry name" value="PROTEIN KINASE DOMAIN-CONTAINING PROTEIN"/>
    <property type="match status" value="1"/>
</dbReference>
<organism evidence="12 13">
    <name type="scientific">Psophocarpus tetragonolobus</name>
    <name type="common">Winged bean</name>
    <name type="synonym">Dolichos tetragonolobus</name>
    <dbReference type="NCBI Taxonomy" id="3891"/>
    <lineage>
        <taxon>Eukaryota</taxon>
        <taxon>Viridiplantae</taxon>
        <taxon>Streptophyta</taxon>
        <taxon>Embryophyta</taxon>
        <taxon>Tracheophyta</taxon>
        <taxon>Spermatophyta</taxon>
        <taxon>Magnoliopsida</taxon>
        <taxon>eudicotyledons</taxon>
        <taxon>Gunneridae</taxon>
        <taxon>Pentapetalae</taxon>
        <taxon>rosids</taxon>
        <taxon>fabids</taxon>
        <taxon>Fabales</taxon>
        <taxon>Fabaceae</taxon>
        <taxon>Papilionoideae</taxon>
        <taxon>50 kb inversion clade</taxon>
        <taxon>NPAAA clade</taxon>
        <taxon>indigoferoid/millettioid clade</taxon>
        <taxon>Phaseoleae</taxon>
        <taxon>Psophocarpus</taxon>
    </lineage>
</organism>
<keyword evidence="2" id="KW-0808">Transferase</keyword>
<dbReference type="InterPro" id="IPR001480">
    <property type="entry name" value="Bulb-type_lectin_dom"/>
</dbReference>
<keyword evidence="4" id="KW-0547">Nucleotide-binding</keyword>
<dbReference type="InterPro" id="IPR011009">
    <property type="entry name" value="Kinase-like_dom_sf"/>
</dbReference>
<evidence type="ECO:0000256" key="9">
    <source>
        <dbReference type="SAM" id="Phobius"/>
    </source>
</evidence>
<keyword evidence="6" id="KW-0067">ATP-binding</keyword>
<accession>A0AAN9SP89</accession>
<evidence type="ECO:0000256" key="1">
    <source>
        <dbReference type="ARBA" id="ARBA00022527"/>
    </source>
</evidence>
<protein>
    <recommendedName>
        <fullName evidence="11">Bulb-type lectin domain-containing protein</fullName>
    </recommendedName>
</protein>
<dbReference type="InterPro" id="IPR001245">
    <property type="entry name" value="Ser-Thr/Tyr_kinase_cat_dom"/>
</dbReference>
<evidence type="ECO:0000256" key="10">
    <source>
        <dbReference type="SAM" id="SignalP"/>
    </source>
</evidence>
<dbReference type="GO" id="GO:0004674">
    <property type="term" value="F:protein serine/threonine kinase activity"/>
    <property type="evidence" value="ECO:0007669"/>
    <property type="project" value="UniProtKB-KW"/>
</dbReference>
<dbReference type="SUPFAM" id="SSF56112">
    <property type="entry name" value="Protein kinase-like (PK-like)"/>
    <property type="match status" value="2"/>
</dbReference>
<evidence type="ECO:0000313" key="13">
    <source>
        <dbReference type="Proteomes" id="UP001386955"/>
    </source>
</evidence>
<dbReference type="PROSITE" id="PS50927">
    <property type="entry name" value="BULB_LECTIN"/>
    <property type="match status" value="1"/>
</dbReference>
<gene>
    <name evidence="12" type="ORF">VNO78_13261</name>
</gene>
<keyword evidence="5" id="KW-0418">Kinase</keyword>
<comment type="caution">
    <text evidence="12">The sequence shown here is derived from an EMBL/GenBank/DDBJ whole genome shotgun (WGS) entry which is preliminary data.</text>
</comment>
<feature type="domain" description="Bulb-type lectin" evidence="11">
    <location>
        <begin position="1"/>
        <end position="109"/>
    </location>
</feature>
<keyword evidence="9" id="KW-0812">Transmembrane</keyword>
<sequence>MIFSPLLIFAWLCLQTTTHATTARDSLRPDRTNTTGYVDWIANNHPFVHSSVALKLNHFGALILTSRNDDPIILYSPVEATNRTIATLLDSGNLVLREVDGNDCTKSVLWQSFDHPASILLSGMKLGVNKRTGMSWIVKASISGAKLALGSFTLEWEPREGQLVKKRQGQVYWASGLLKNKIFENIPKEVQLMYEYNIVSNEDEESFSYSALNNISQLVLFHNAAATLLIVIAFLCIFYIILRRRKAALKDNTTRTENKMLKLVTLDRHAASKLHSEVKKRSDLRVFSYASIMAMTNKFSIEKKLGEGGFGPVYKMSPEYAMRGIFSIKSDVYSFGVMMIEIVSGGRSTNFYNGERQCILIGYAWELWQQGSVLELANPTIMDSCIEDQALRCIHVGLLRAEDDAVDRPTISDTINMLTSEYASFPLPRRPAFYSRRKLNEECRSTNGSECYSVNGLSISNVDPR</sequence>
<evidence type="ECO:0000256" key="6">
    <source>
        <dbReference type="ARBA" id="ARBA00022840"/>
    </source>
</evidence>
<keyword evidence="9" id="KW-1133">Transmembrane helix</keyword>
<evidence type="ECO:0000259" key="11">
    <source>
        <dbReference type="PROSITE" id="PS50927"/>
    </source>
</evidence>
<evidence type="ECO:0000256" key="3">
    <source>
        <dbReference type="ARBA" id="ARBA00022729"/>
    </source>
</evidence>
<evidence type="ECO:0000256" key="2">
    <source>
        <dbReference type="ARBA" id="ARBA00022679"/>
    </source>
</evidence>
<dbReference type="PANTHER" id="PTHR27002">
    <property type="entry name" value="RECEPTOR-LIKE SERINE/THREONINE-PROTEIN KINASE SD1-8"/>
    <property type="match status" value="1"/>
</dbReference>
<keyword evidence="7" id="KW-1015">Disulfide bond</keyword>
<dbReference type="GO" id="GO:0005524">
    <property type="term" value="F:ATP binding"/>
    <property type="evidence" value="ECO:0007669"/>
    <property type="project" value="UniProtKB-KW"/>
</dbReference>
<keyword evidence="8" id="KW-0325">Glycoprotein</keyword>
<evidence type="ECO:0000313" key="12">
    <source>
        <dbReference type="EMBL" id="KAK7401637.1"/>
    </source>
</evidence>
<feature type="signal peptide" evidence="10">
    <location>
        <begin position="1"/>
        <end position="20"/>
    </location>
</feature>
<evidence type="ECO:0000256" key="7">
    <source>
        <dbReference type="ARBA" id="ARBA00023157"/>
    </source>
</evidence>
<reference evidence="12 13" key="1">
    <citation type="submission" date="2024-01" db="EMBL/GenBank/DDBJ databases">
        <title>The genomes of 5 underutilized Papilionoideae crops provide insights into root nodulation and disease resistanc.</title>
        <authorList>
            <person name="Jiang F."/>
        </authorList>
    </citation>
    <scope>NUCLEOTIDE SEQUENCE [LARGE SCALE GENOMIC DNA]</scope>
    <source>
        <strain evidence="12">DUOXIRENSHENG_FW03</strain>
        <tissue evidence="12">Leaves</tissue>
    </source>
</reference>
<proteinExistence type="predicted"/>
<evidence type="ECO:0000256" key="5">
    <source>
        <dbReference type="ARBA" id="ARBA00022777"/>
    </source>
</evidence>
<dbReference type="Pfam" id="PF01453">
    <property type="entry name" value="B_lectin"/>
    <property type="match status" value="1"/>
</dbReference>
<evidence type="ECO:0000256" key="8">
    <source>
        <dbReference type="ARBA" id="ARBA00023180"/>
    </source>
</evidence>
<dbReference type="SUPFAM" id="SSF51110">
    <property type="entry name" value="alpha-D-mannose-specific plant lectins"/>
    <property type="match status" value="1"/>
</dbReference>
<dbReference type="GO" id="GO:0005886">
    <property type="term" value="C:plasma membrane"/>
    <property type="evidence" value="ECO:0007669"/>
    <property type="project" value="TreeGrafter"/>
</dbReference>
<dbReference type="AlphaFoldDB" id="A0AAN9SP89"/>
<feature type="chain" id="PRO_5042814611" description="Bulb-type lectin domain-containing protein" evidence="10">
    <location>
        <begin position="21"/>
        <end position="465"/>
    </location>
</feature>
<feature type="transmembrane region" description="Helical" evidence="9">
    <location>
        <begin position="220"/>
        <end position="242"/>
    </location>
</feature>
<dbReference type="Gene3D" id="1.10.510.10">
    <property type="entry name" value="Transferase(Phosphotransferase) domain 1"/>
    <property type="match status" value="1"/>
</dbReference>
<keyword evidence="3 10" id="KW-0732">Signal</keyword>
<dbReference type="Pfam" id="PF07714">
    <property type="entry name" value="PK_Tyr_Ser-Thr"/>
    <property type="match status" value="1"/>
</dbReference>
<keyword evidence="9" id="KW-0472">Membrane</keyword>
<dbReference type="Gene3D" id="2.90.10.10">
    <property type="entry name" value="Bulb-type lectin domain"/>
    <property type="match status" value="1"/>
</dbReference>
<keyword evidence="13" id="KW-1185">Reference proteome</keyword>